<evidence type="ECO:0000313" key="2">
    <source>
        <dbReference type="EMBL" id="KAG0270745.1"/>
    </source>
</evidence>
<keyword evidence="3" id="KW-1185">Reference proteome</keyword>
<proteinExistence type="predicted"/>
<accession>A0AAD4D734</accession>
<feature type="region of interest" description="Disordered" evidence="1">
    <location>
        <begin position="1189"/>
        <end position="1213"/>
    </location>
</feature>
<reference evidence="2" key="1">
    <citation type="journal article" date="2020" name="Fungal Divers.">
        <title>Resolving the Mortierellaceae phylogeny through synthesis of multi-gene phylogenetics and phylogenomics.</title>
        <authorList>
            <person name="Vandepol N."/>
            <person name="Liber J."/>
            <person name="Desiro A."/>
            <person name="Na H."/>
            <person name="Kennedy M."/>
            <person name="Barry K."/>
            <person name="Grigoriev I.V."/>
            <person name="Miller A.N."/>
            <person name="O'Donnell K."/>
            <person name="Stajich J.E."/>
            <person name="Bonito G."/>
        </authorList>
    </citation>
    <scope>NUCLEOTIDE SEQUENCE</scope>
    <source>
        <strain evidence="2">NRRL 28262</strain>
    </source>
</reference>
<feature type="region of interest" description="Disordered" evidence="1">
    <location>
        <begin position="1"/>
        <end position="55"/>
    </location>
</feature>
<feature type="region of interest" description="Disordered" evidence="1">
    <location>
        <begin position="249"/>
        <end position="574"/>
    </location>
</feature>
<gene>
    <name evidence="2" type="ORF">BGZ95_001581</name>
</gene>
<feature type="compositionally biased region" description="Polar residues" evidence="1">
    <location>
        <begin position="259"/>
        <end position="301"/>
    </location>
</feature>
<feature type="compositionally biased region" description="Basic and acidic residues" evidence="1">
    <location>
        <begin position="343"/>
        <end position="353"/>
    </location>
</feature>
<feature type="compositionally biased region" description="Low complexity" evidence="1">
    <location>
        <begin position="404"/>
        <end position="421"/>
    </location>
</feature>
<feature type="region of interest" description="Disordered" evidence="1">
    <location>
        <begin position="199"/>
        <end position="219"/>
    </location>
</feature>
<feature type="compositionally biased region" description="Basic residues" evidence="1">
    <location>
        <begin position="866"/>
        <end position="882"/>
    </location>
</feature>
<feature type="non-terminal residue" evidence="2">
    <location>
        <position position="1986"/>
    </location>
</feature>
<dbReference type="EMBL" id="JAAAIL010001320">
    <property type="protein sequence ID" value="KAG0270745.1"/>
    <property type="molecule type" value="Genomic_DNA"/>
</dbReference>
<feature type="compositionally biased region" description="Low complexity" evidence="1">
    <location>
        <begin position="1835"/>
        <end position="1847"/>
    </location>
</feature>
<feature type="compositionally biased region" description="Basic residues" evidence="1">
    <location>
        <begin position="1197"/>
        <end position="1213"/>
    </location>
</feature>
<feature type="compositionally biased region" description="Polar residues" evidence="1">
    <location>
        <begin position="15"/>
        <end position="30"/>
    </location>
</feature>
<comment type="caution">
    <text evidence="2">The sequence shown here is derived from an EMBL/GenBank/DDBJ whole genome shotgun (WGS) entry which is preliminary data.</text>
</comment>
<feature type="compositionally biased region" description="Polar residues" evidence="1">
    <location>
        <begin position="475"/>
        <end position="484"/>
    </location>
</feature>
<protein>
    <submittedName>
        <fullName evidence="2">Uncharacterized protein</fullName>
    </submittedName>
</protein>
<feature type="region of interest" description="Disordered" evidence="1">
    <location>
        <begin position="595"/>
        <end position="665"/>
    </location>
</feature>
<organism evidence="2 3">
    <name type="scientific">Linnemannia exigua</name>
    <dbReference type="NCBI Taxonomy" id="604196"/>
    <lineage>
        <taxon>Eukaryota</taxon>
        <taxon>Fungi</taxon>
        <taxon>Fungi incertae sedis</taxon>
        <taxon>Mucoromycota</taxon>
        <taxon>Mortierellomycotina</taxon>
        <taxon>Mortierellomycetes</taxon>
        <taxon>Mortierellales</taxon>
        <taxon>Mortierellaceae</taxon>
        <taxon>Linnemannia</taxon>
    </lineage>
</organism>
<sequence>MDGKKNRPQIGRADSNMQSVSPDNTKSSSAPLRAAVARPENQEFSVAGPDFGGLPLDKAVKDTIKEGKKEPEAINQAHENFEHHVKVPLKKPTQTICISMGGGRNAAPTEIGFGGPNGSKPKDDTPKEFVYRDEDFPAPTSAKEPPHGARAAPYLGLDHLFFRKGPTKKDDASSSGTDTPEMNLNSLFPEEAIKLKIAPHQQQPYHSKKHSSGTDTPEMGLDKLFPEDIARKEPQHDPFNAPAHMLHTVKKNHLSSSSPLKTTPTRQDTPEMNLNSLFLEDNSQASKKSSSYPLKNTLTRQDTPEMNLGSLFLEDSQSPSHPKKKTSSPMKSTLARQDTPEMNLDKLFPEDATNKAPQHEPFNAPAHLLHQVNKIRFSSSAPLKSTPTRQDTPEMNLDKLFPEDSTSSSQPKKKPLSPLKDTPTRQDTPEMNLGSLFPEENQARSQHKKKTSPLKNTLARQDTPEMNLNKLFSEDSASGVQVSAQHVPHHDPFNAPAHLIHRPNWQHPAGGGTPEMNLNSLFLEDSNQASKRSSSYPLKKTLTRQDTPEMNLGSLFPEDNQSPSHPKKKPMSPLKDTLIRQDTPEMNLGNLFKDQSVPTVRPPVGHAHAVPANRPKKNSDKPGENAQNDDPSDHHKHMHQPREPHSKARHQQSNMAGKPSDRQAIPGIILGSLPLRHRVERQDTPEMHLNDLFIEGSPSSQSKQNAHPRSLRNNVFGRPSPASVPLPASVPGTPKMSESIISSGQQAQHDLHHGKVELLPSVHISHGIVLPAYGASNKTTSISLEDLLNDEDVSDHSPYDSPVSARHTPAAASHPFFDQSSSMAAPSAPKLPSIHIPSIGMPHLPSLHAPSMPSMASIHLPSFGAKKAKKANKPSKRNRKAERKNEAKRQSSIMDNLSSAFVGRKKNSVSSPVMRLNELFDEPSDLTLTAATAGASRVGGIRNMLPTMSSIHMPHMPAFSRHSAEHIHDAASASGSAIAAPKLNKHKPSKAAALKMPKIDPTLLPEEQANYPRGDSLTHENPAPSRVEDMLEVKEVQLQKPKIQMASAFGTVTAAPQFLKHKPSKAVAVKKPKIDLTLLPEEQANYPRGGSLIHENPAPSRVEDMLEVKEVQLQKSKIQMASAFGTVIAAPQLLKHKPSKAVAADYPRGDIPRRHNPAPSNVEDIIEIHKIPTLPVHIHRHPVSVFRADVPKDGKKTGKRGRKAQRKHEATRRHSIMDTISTALVGRKKNSVSSPVMRLNELFDEPSAMSLPAPAGPRLGGILNMLPSAPSLSTVQLPSLPTMPSLPAMPSMPTMPAMHLPEVHVPTVHLPEMHLPEMHLPEMHLPEMHLPEMHLPEMRLPSLPAMPTLALPHLSKSGSATAHGVAGPVTLLKHEPSIAVALKMPKVDITLLPEEQASYPRGDIPRLENPLPSHIEAMVEVQKVTYKRPEPSKAIAIKVSKIDATLLPEEQASYPRGDVRRRENPAPANVEDIIEVKEIHVPAALPLIAKIPAIAAASLPKTHVHVATAPILEAKEKFVPSEHHRRSMEIHGITDDEENYYSADDEPAPIMPRKNVVPISVLPPVQVETRKAIVTHAAHVVPNVAPVVVPVITQKTVVTEPHHVIPKSTVPIAQPPVEVKKIPIAQPPVEIKKIPIAQPPVEVRRIPIAQPPVITKSTVTATVTAPAVPKIEIAKPSVQEIKEIKEVKVVSAPKPESNVSSARKPSAAELYANEHRTLVDDTKLADKIAHAPRPIIPAVIETKKTDVETQAPKIVETPKVVDVKTTKTVEELHHKAAPVPAPRPDTIMTKTTVTTTSHADPVPAPRPVVAAVAAAPMVAAVHHHHHKEVVPEPAPVQTEQQTTKTTRTTVVEPILQPAQKMQEVKRVVEVVHRHTPQPQIQQQYQEQQTIAQQSAPVAALFDSGERTMLVRKLYTTIEYYDSEDEDELDEFGYRKDRDVSLHIAPMPTSQSRRNSLEAYRARKNSGVSNLDANIAALNHQDALTNG</sequence>
<dbReference type="Proteomes" id="UP001194580">
    <property type="component" value="Unassembled WGS sequence"/>
</dbReference>
<feature type="region of interest" description="Disordered" evidence="1">
    <location>
        <begin position="1823"/>
        <end position="1847"/>
    </location>
</feature>
<name>A0AAD4D734_9FUNG</name>
<feature type="region of interest" description="Disordered" evidence="1">
    <location>
        <begin position="864"/>
        <end position="897"/>
    </location>
</feature>
<feature type="compositionally biased region" description="Polar residues" evidence="1">
    <location>
        <begin position="516"/>
        <end position="536"/>
    </location>
</feature>
<feature type="compositionally biased region" description="Polar residues" evidence="1">
    <location>
        <begin position="453"/>
        <end position="466"/>
    </location>
</feature>
<evidence type="ECO:0000313" key="3">
    <source>
        <dbReference type="Proteomes" id="UP001194580"/>
    </source>
</evidence>
<evidence type="ECO:0000256" key="1">
    <source>
        <dbReference type="SAM" id="MobiDB-lite"/>
    </source>
</evidence>
<feature type="compositionally biased region" description="Polar residues" evidence="1">
    <location>
        <begin position="376"/>
        <end position="390"/>
    </location>
</feature>